<reference evidence="9" key="4">
    <citation type="submission" date="2021-01" db="EMBL/GenBank/DDBJ databases">
        <title>Pan-genome distribution and transcriptional activeness of fungal secondary metabolism genes in Aspergillus section Fumigati.</title>
        <authorList>
            <person name="Takahashi H."/>
            <person name="Umemura M."/>
            <person name="Ninomiya A."/>
            <person name="Kusuya Y."/>
            <person name="Urayama S."/>
            <person name="Shimizu M."/>
            <person name="Watanabe A."/>
            <person name="Kamei K."/>
            <person name="Yaguchi T."/>
            <person name="Hagiwara D."/>
        </authorList>
    </citation>
    <scope>NUCLEOTIDE SEQUENCE</scope>
    <source>
        <strain evidence="9">IFM 46973</strain>
    </source>
</reference>
<evidence type="ECO:0000256" key="4">
    <source>
        <dbReference type="ARBA" id="ARBA00022989"/>
    </source>
</evidence>
<keyword evidence="4 6" id="KW-1133">Transmembrane helix</keyword>
<evidence type="ECO:0000313" key="8">
    <source>
        <dbReference type="EMBL" id="GFF83957.1"/>
    </source>
</evidence>
<dbReference type="GO" id="GO:0006506">
    <property type="term" value="P:GPI anchor biosynthetic process"/>
    <property type="evidence" value="ECO:0007669"/>
    <property type="project" value="TreeGrafter"/>
</dbReference>
<name>A0A8H3NTK0_9EURO</name>
<dbReference type="GeneID" id="66988089"/>
<dbReference type="OrthoDB" id="420606at2759"/>
<feature type="transmembrane region" description="Helical" evidence="6">
    <location>
        <begin position="173"/>
        <end position="197"/>
    </location>
</feature>
<evidence type="ECO:0000256" key="6">
    <source>
        <dbReference type="SAM" id="Phobius"/>
    </source>
</evidence>
<evidence type="ECO:0000256" key="1">
    <source>
        <dbReference type="ARBA" id="ARBA00004141"/>
    </source>
</evidence>
<gene>
    <name evidence="9" type="ORF">Aud_000613</name>
    <name evidence="7" type="ORF">IFM46972_05908</name>
    <name evidence="8" type="ORF">IFM53868_03977</name>
</gene>
<dbReference type="EMBL" id="BBXM02000001">
    <property type="protein sequence ID" value="GIC84789.1"/>
    <property type="molecule type" value="Genomic_DNA"/>
</dbReference>
<feature type="transmembrane region" description="Helical" evidence="6">
    <location>
        <begin position="371"/>
        <end position="391"/>
    </location>
</feature>
<feature type="transmembrane region" description="Helical" evidence="6">
    <location>
        <begin position="520"/>
        <end position="541"/>
    </location>
</feature>
<keyword evidence="3 6" id="KW-0812">Transmembrane</keyword>
<dbReference type="GO" id="GO:0005783">
    <property type="term" value="C:endoplasmic reticulum"/>
    <property type="evidence" value="ECO:0007669"/>
    <property type="project" value="TreeGrafter"/>
</dbReference>
<evidence type="ECO:0000313" key="7">
    <source>
        <dbReference type="EMBL" id="GFF39532.1"/>
    </source>
</evidence>
<dbReference type="GO" id="GO:0008374">
    <property type="term" value="F:O-acyltransferase activity"/>
    <property type="evidence" value="ECO:0007669"/>
    <property type="project" value="TreeGrafter"/>
</dbReference>
<sequence>MTSILSWFRRLYSLDTLDTRFTSSATTSLKAAADTRPPSAKDARASAIANGASPPNWRTPEFYFYYFVFLTVIPMMFKTVIDASKESHPGYSAYEHLLSPGWIPGRKVDNSDAQFSNFRDNIPYLLILLVAHPLLRRVYERYLLRSDAAAVSRGANALAAGDSRLDRRVRFDYCFALVFITALHGVSAIKVLVILYLNYKIAKTFPRKYIPAATWVFNISALFSNELCAGYPLARVATFFTAGGEGAAPLVQWARYIDGFGGIMPRWELLFSLTVLRLISFNMDYYWSLDYPAASAIEKKQLDPAALSERDRVSIPPEQTSFNARNYVAYALYSPLYLTGPILTFNDYIAQQRYPPPSLTKTRTLLYGIRFLLTLLGMELILHFIYALAISQASPDWSLYSAGQLSMLAFFNLHIIWLKLLIPWRFFRLWALIDGIDPPENMVRCVSNNYSAFAFWRGWHRSFNRWIVRYLYVPLGGGARSGGANKSSPGLLSKARQIFNFLVVFTFVALWHDINLRLLMWGWLITLFVLPEVIATLLFPAHKWRSRPTAYRVLCGVGAVGNILMMMIANLVGFALGLDGLKGLLSGILGSYSGIGFLVAACGALFVGVQVMFEIREEELRAGIKMKC</sequence>
<dbReference type="Proteomes" id="UP000465221">
    <property type="component" value="Unassembled WGS sequence"/>
</dbReference>
<dbReference type="PANTHER" id="PTHR13285">
    <property type="entry name" value="ACYLTRANSFERASE"/>
    <property type="match status" value="1"/>
</dbReference>
<keyword evidence="5 6" id="KW-0472">Membrane</keyword>
<dbReference type="Pfam" id="PF03062">
    <property type="entry name" value="MBOAT"/>
    <property type="match status" value="1"/>
</dbReference>
<comment type="similarity">
    <text evidence="2">Belongs to the membrane-bound acyltransferase family.</text>
</comment>
<dbReference type="PANTHER" id="PTHR13285:SF18">
    <property type="entry name" value="PROTEIN-CYSTEINE N-PALMITOYLTRANSFERASE RASP"/>
    <property type="match status" value="1"/>
</dbReference>
<evidence type="ECO:0000313" key="9">
    <source>
        <dbReference type="EMBL" id="GIC84789.1"/>
    </source>
</evidence>
<dbReference type="RefSeq" id="XP_043142055.1">
    <property type="nucleotide sequence ID" value="XM_043286120.1"/>
</dbReference>
<evidence type="ECO:0000256" key="2">
    <source>
        <dbReference type="ARBA" id="ARBA00010323"/>
    </source>
</evidence>
<reference evidence="9" key="1">
    <citation type="journal article" date="2015" name="Genome Announc.">
        <title>Draft Genome Sequence of the Pathogenic Filamentous Fungus Aspergillus udagawae Strain IFM 46973T.</title>
        <authorList>
            <person name="Kusuya Y."/>
            <person name="Takahashi-Nakaguchi A."/>
            <person name="Takahashi H."/>
            <person name="Yaguchi T."/>
        </authorList>
    </citation>
    <scope>NUCLEOTIDE SEQUENCE</scope>
    <source>
        <strain evidence="9">IFM 46973</strain>
    </source>
</reference>
<feature type="transmembrane region" description="Helical" evidence="6">
    <location>
        <begin position="397"/>
        <end position="418"/>
    </location>
</feature>
<dbReference type="Proteomes" id="UP000465266">
    <property type="component" value="Unassembled WGS sequence"/>
</dbReference>
<reference evidence="8 11" key="3">
    <citation type="submission" date="2020-01" db="EMBL/GenBank/DDBJ databases">
        <title>Draft genome sequence of Aspergillus udagawae IFM 53868.</title>
        <authorList>
            <person name="Takahashi H."/>
            <person name="Yaguchi T."/>
        </authorList>
    </citation>
    <scope>NUCLEOTIDE SEQUENCE [LARGE SCALE GENOMIC DNA]</scope>
    <source>
        <strain evidence="8 11">IFM 53868</strain>
    </source>
</reference>
<feature type="transmembrane region" description="Helical" evidence="6">
    <location>
        <begin position="588"/>
        <end position="613"/>
    </location>
</feature>
<dbReference type="AlphaFoldDB" id="A0A8H3NTK0"/>
<protein>
    <submittedName>
        <fullName evidence="9">Glycerol transporter</fullName>
    </submittedName>
    <submittedName>
        <fullName evidence="7">Glycerol uptake protein 1</fullName>
    </submittedName>
</protein>
<evidence type="ECO:0000313" key="10">
    <source>
        <dbReference type="Proteomes" id="UP000465221"/>
    </source>
</evidence>
<organism evidence="7 10">
    <name type="scientific">Aspergillus udagawae</name>
    <dbReference type="NCBI Taxonomy" id="91492"/>
    <lineage>
        <taxon>Eukaryota</taxon>
        <taxon>Fungi</taxon>
        <taxon>Dikarya</taxon>
        <taxon>Ascomycota</taxon>
        <taxon>Pezizomycotina</taxon>
        <taxon>Eurotiomycetes</taxon>
        <taxon>Eurotiomycetidae</taxon>
        <taxon>Eurotiales</taxon>
        <taxon>Aspergillaceae</taxon>
        <taxon>Aspergillus</taxon>
        <taxon>Aspergillus subgen. Fumigati</taxon>
    </lineage>
</organism>
<comment type="subcellular location">
    <subcellularLocation>
        <location evidence="1">Membrane</location>
        <topology evidence="1">Multi-pass membrane protein</topology>
    </subcellularLocation>
</comment>
<evidence type="ECO:0000256" key="5">
    <source>
        <dbReference type="ARBA" id="ARBA00023136"/>
    </source>
</evidence>
<proteinExistence type="inferred from homology"/>
<reference evidence="7 10" key="2">
    <citation type="submission" date="2020-01" db="EMBL/GenBank/DDBJ databases">
        <title>Draft genome sequence of Aspergillus udagawae IFM 46972.</title>
        <authorList>
            <person name="Takahashi H."/>
            <person name="Yaguchi T."/>
        </authorList>
    </citation>
    <scope>NUCLEOTIDE SEQUENCE [LARGE SCALE GENOMIC DNA]</scope>
    <source>
        <strain evidence="7 10">IFM 46972</strain>
    </source>
</reference>
<dbReference type="Proteomes" id="UP000036893">
    <property type="component" value="Unassembled WGS sequence"/>
</dbReference>
<dbReference type="InterPro" id="IPR051085">
    <property type="entry name" value="MB_O-acyltransferase"/>
</dbReference>
<keyword evidence="11" id="KW-1185">Reference proteome</keyword>
<feature type="transmembrane region" description="Helical" evidence="6">
    <location>
        <begin position="63"/>
        <end position="81"/>
    </location>
</feature>
<dbReference type="GO" id="GO:0016020">
    <property type="term" value="C:membrane"/>
    <property type="evidence" value="ECO:0007669"/>
    <property type="project" value="UniProtKB-SubCell"/>
</dbReference>
<evidence type="ECO:0000256" key="3">
    <source>
        <dbReference type="ARBA" id="ARBA00022692"/>
    </source>
</evidence>
<dbReference type="EMBL" id="BLKG01000033">
    <property type="protein sequence ID" value="GFF83957.1"/>
    <property type="molecule type" value="Genomic_DNA"/>
</dbReference>
<evidence type="ECO:0000313" key="11">
    <source>
        <dbReference type="Proteomes" id="UP000465266"/>
    </source>
</evidence>
<dbReference type="EMBL" id="BLKC01000038">
    <property type="protein sequence ID" value="GFF39532.1"/>
    <property type="molecule type" value="Genomic_DNA"/>
</dbReference>
<feature type="transmembrane region" description="Helical" evidence="6">
    <location>
        <begin position="498"/>
        <end position="514"/>
    </location>
</feature>
<feature type="transmembrane region" description="Helical" evidence="6">
    <location>
        <begin position="553"/>
        <end position="576"/>
    </location>
</feature>
<accession>A0A8H3NTK0</accession>
<comment type="caution">
    <text evidence="7">The sequence shown here is derived from an EMBL/GenBank/DDBJ whole genome shotgun (WGS) entry which is preliminary data.</text>
</comment>
<dbReference type="InterPro" id="IPR004299">
    <property type="entry name" value="MBOAT_fam"/>
</dbReference>